<sequence length="64" mass="7372">MAVDPVSDPDLVKLDANGIFSHSTTKIGFRRSTFLRSYMYDFIQRFCSPFDQGRGRYRGGFTLE</sequence>
<dbReference type="Proteomes" id="UP000254387">
    <property type="component" value="Unassembled WGS sequence"/>
</dbReference>
<dbReference type="Gene3D" id="3.40.190.10">
    <property type="entry name" value="Periplasmic binding protein-like II"/>
    <property type="match status" value="2"/>
</dbReference>
<evidence type="ECO:0000313" key="2">
    <source>
        <dbReference type="Proteomes" id="UP000254387"/>
    </source>
</evidence>
<name>A0A377ZS28_KLEPN</name>
<dbReference type="AlphaFoldDB" id="A0A377ZS28"/>
<organism evidence="1 2">
    <name type="scientific">Klebsiella pneumoniae</name>
    <dbReference type="NCBI Taxonomy" id="573"/>
    <lineage>
        <taxon>Bacteria</taxon>
        <taxon>Pseudomonadati</taxon>
        <taxon>Pseudomonadota</taxon>
        <taxon>Gammaproteobacteria</taxon>
        <taxon>Enterobacterales</taxon>
        <taxon>Enterobacteriaceae</taxon>
        <taxon>Klebsiella/Raoultella group</taxon>
        <taxon>Klebsiella</taxon>
        <taxon>Klebsiella pneumoniae complex</taxon>
    </lineage>
</organism>
<evidence type="ECO:0000313" key="1">
    <source>
        <dbReference type="EMBL" id="STU82218.1"/>
    </source>
</evidence>
<reference evidence="1 2" key="1">
    <citation type="submission" date="2018-06" db="EMBL/GenBank/DDBJ databases">
        <authorList>
            <consortium name="Pathogen Informatics"/>
            <person name="Doyle S."/>
        </authorList>
    </citation>
    <scope>NUCLEOTIDE SEQUENCE [LARGE SCALE GENOMIC DNA]</scope>
    <source>
        <strain evidence="1 2">NCTC5053</strain>
    </source>
</reference>
<proteinExistence type="predicted"/>
<gene>
    <name evidence="1" type="primary">cysB_3</name>
    <name evidence="1" type="ORF">NCTC5053_00398</name>
</gene>
<dbReference type="EMBL" id="UGMN01000004">
    <property type="protein sequence ID" value="STU82218.1"/>
    <property type="molecule type" value="Genomic_DNA"/>
</dbReference>
<accession>A0A377ZS28</accession>
<protein>
    <submittedName>
        <fullName evidence="1">Cys regulon transcriptional activator CysB</fullName>
    </submittedName>
</protein>